<gene>
    <name evidence="2" type="ORF">ACFQ44_11840</name>
</gene>
<comment type="caution">
    <text evidence="2">The sequence shown here is derived from an EMBL/GenBank/DDBJ whole genome shotgun (WGS) entry which is preliminary data.</text>
</comment>
<reference evidence="3" key="1">
    <citation type="journal article" date="2019" name="Int. J. Syst. Evol. Microbiol.">
        <title>The Global Catalogue of Microorganisms (GCM) 10K type strain sequencing project: providing services to taxonomists for standard genome sequencing and annotation.</title>
        <authorList>
            <consortium name="The Broad Institute Genomics Platform"/>
            <consortium name="The Broad Institute Genome Sequencing Center for Infectious Disease"/>
            <person name="Wu L."/>
            <person name="Ma J."/>
        </authorList>
    </citation>
    <scope>NUCLEOTIDE SEQUENCE [LARGE SCALE GENOMIC DNA]</scope>
    <source>
        <strain evidence="3">CCM 8979</strain>
    </source>
</reference>
<dbReference type="Proteomes" id="UP001597189">
    <property type="component" value="Unassembled WGS sequence"/>
</dbReference>
<organism evidence="2 3">
    <name type="scientific">Levilactobacillus lanxiensis</name>
    <dbReference type="NCBI Taxonomy" id="2799568"/>
    <lineage>
        <taxon>Bacteria</taxon>
        <taxon>Bacillati</taxon>
        <taxon>Bacillota</taxon>
        <taxon>Bacilli</taxon>
        <taxon>Lactobacillales</taxon>
        <taxon>Lactobacillaceae</taxon>
        <taxon>Levilactobacillus</taxon>
    </lineage>
</organism>
<feature type="transmembrane region" description="Helical" evidence="1">
    <location>
        <begin position="29"/>
        <end position="52"/>
    </location>
</feature>
<dbReference type="EMBL" id="JBHTOD010000010">
    <property type="protein sequence ID" value="MFD1456350.1"/>
    <property type="molecule type" value="Genomic_DNA"/>
</dbReference>
<keyword evidence="3" id="KW-1185">Reference proteome</keyword>
<proteinExistence type="predicted"/>
<accession>A0ABW4D6W6</accession>
<name>A0ABW4D6W6_9LACO</name>
<protein>
    <submittedName>
        <fullName evidence="2">Uncharacterized protein</fullName>
    </submittedName>
</protein>
<keyword evidence="1" id="KW-0812">Transmembrane</keyword>
<dbReference type="RefSeq" id="WP_203646486.1">
    <property type="nucleotide sequence ID" value="NZ_BOLN01000010.1"/>
</dbReference>
<keyword evidence="1" id="KW-0472">Membrane</keyword>
<evidence type="ECO:0000313" key="3">
    <source>
        <dbReference type="Proteomes" id="UP001597189"/>
    </source>
</evidence>
<keyword evidence="1" id="KW-1133">Transmembrane helix</keyword>
<evidence type="ECO:0000256" key="1">
    <source>
        <dbReference type="SAM" id="Phobius"/>
    </source>
</evidence>
<evidence type="ECO:0000313" key="2">
    <source>
        <dbReference type="EMBL" id="MFD1456350.1"/>
    </source>
</evidence>
<sequence>MMFVVVLVLILLVLAIVYGVRYRQWWLVILAGVVLLAIVVFEIAMEIVIVVLDE</sequence>